<dbReference type="SUPFAM" id="SSF53335">
    <property type="entry name" value="S-adenosyl-L-methionine-dependent methyltransferases"/>
    <property type="match status" value="1"/>
</dbReference>
<dbReference type="OrthoDB" id="323463at2"/>
<dbReference type="RefSeq" id="WP_110018170.1">
    <property type="nucleotide sequence ID" value="NZ_QGTJ01000004.1"/>
</dbReference>
<organism evidence="2 3">
    <name type="scientific">Plasticicumulans acidivorans</name>
    <dbReference type="NCBI Taxonomy" id="886464"/>
    <lineage>
        <taxon>Bacteria</taxon>
        <taxon>Pseudomonadati</taxon>
        <taxon>Pseudomonadota</taxon>
        <taxon>Gammaproteobacteria</taxon>
        <taxon>Candidatus Competibacteraceae</taxon>
        <taxon>Plasticicumulans</taxon>
    </lineage>
</organism>
<dbReference type="Gene3D" id="3.40.50.150">
    <property type="entry name" value="Vaccinia Virus protein VP39"/>
    <property type="match status" value="1"/>
</dbReference>
<dbReference type="InterPro" id="IPR013216">
    <property type="entry name" value="Methyltransf_11"/>
</dbReference>
<proteinExistence type="predicted"/>
<protein>
    <submittedName>
        <fullName evidence="2">Methyltransferase family protein</fullName>
    </submittedName>
</protein>
<feature type="domain" description="Methyltransferase type 11" evidence="1">
    <location>
        <begin position="44"/>
        <end position="136"/>
    </location>
</feature>
<accession>A0A317MWZ9</accession>
<dbReference type="PANTHER" id="PTHR42912">
    <property type="entry name" value="METHYLTRANSFERASE"/>
    <property type="match status" value="1"/>
</dbReference>
<keyword evidence="2" id="KW-0808">Transferase</keyword>
<evidence type="ECO:0000313" key="3">
    <source>
        <dbReference type="Proteomes" id="UP000246569"/>
    </source>
</evidence>
<dbReference type="Pfam" id="PF08241">
    <property type="entry name" value="Methyltransf_11"/>
    <property type="match status" value="1"/>
</dbReference>
<comment type="caution">
    <text evidence="2">The sequence shown here is derived from an EMBL/GenBank/DDBJ whole genome shotgun (WGS) entry which is preliminary data.</text>
</comment>
<evidence type="ECO:0000259" key="1">
    <source>
        <dbReference type="Pfam" id="PF08241"/>
    </source>
</evidence>
<dbReference type="GO" id="GO:0032259">
    <property type="term" value="P:methylation"/>
    <property type="evidence" value="ECO:0007669"/>
    <property type="project" value="UniProtKB-KW"/>
</dbReference>
<dbReference type="InterPro" id="IPR029063">
    <property type="entry name" value="SAM-dependent_MTases_sf"/>
</dbReference>
<name>A0A317MWZ9_9GAMM</name>
<keyword evidence="3" id="KW-1185">Reference proteome</keyword>
<reference evidence="2 3" key="1">
    <citation type="submission" date="2018-05" db="EMBL/GenBank/DDBJ databases">
        <title>Genomic Encyclopedia of Type Strains, Phase IV (KMG-IV): sequencing the most valuable type-strain genomes for metagenomic binning, comparative biology and taxonomic classification.</title>
        <authorList>
            <person name="Goeker M."/>
        </authorList>
    </citation>
    <scope>NUCLEOTIDE SEQUENCE [LARGE SCALE GENOMIC DNA]</scope>
    <source>
        <strain evidence="2 3">DSM 23606</strain>
    </source>
</reference>
<dbReference type="EMBL" id="QGTJ01000004">
    <property type="protein sequence ID" value="PWV62338.1"/>
    <property type="molecule type" value="Genomic_DNA"/>
</dbReference>
<dbReference type="PANTHER" id="PTHR42912:SF80">
    <property type="entry name" value="METHYLTRANSFERASE DOMAIN-CONTAINING PROTEIN"/>
    <property type="match status" value="1"/>
</dbReference>
<keyword evidence="2" id="KW-0489">Methyltransferase</keyword>
<dbReference type="InterPro" id="IPR050508">
    <property type="entry name" value="Methyltransf_Superfamily"/>
</dbReference>
<gene>
    <name evidence="2" type="ORF">C7443_104133</name>
</gene>
<sequence length="209" mass="22685">MSLRASYTLFAPLYDRLVARATEPARRASLARLAVPAGGSVLILGIGTGLDIPWLPAGPLYRGIDLTPAMLERARPRAAARAELRLELAVGDAQALELPAASVDAVVAHLIIAVVPDPARALAEVARVLRPGGRLLLLDKFLRPNQRAPLRRLVSPLFARFASHTDVVFETIRPPELRVLHDDPALAGGWFRRFVLEKEQLPDACCSTT</sequence>
<dbReference type="GO" id="GO:0008757">
    <property type="term" value="F:S-adenosylmethionine-dependent methyltransferase activity"/>
    <property type="evidence" value="ECO:0007669"/>
    <property type="project" value="InterPro"/>
</dbReference>
<evidence type="ECO:0000313" key="2">
    <source>
        <dbReference type="EMBL" id="PWV62338.1"/>
    </source>
</evidence>
<dbReference type="Proteomes" id="UP000246569">
    <property type="component" value="Unassembled WGS sequence"/>
</dbReference>
<dbReference type="AlphaFoldDB" id="A0A317MWZ9"/>